<protein>
    <submittedName>
        <fullName evidence="1">Uncharacterized protein</fullName>
    </submittedName>
</protein>
<dbReference type="EMBL" id="CM056741">
    <property type="protein sequence ID" value="KAJ8683816.1"/>
    <property type="molecule type" value="Genomic_DNA"/>
</dbReference>
<organism evidence="1 2">
    <name type="scientific">Eretmocerus hayati</name>
    <dbReference type="NCBI Taxonomy" id="131215"/>
    <lineage>
        <taxon>Eukaryota</taxon>
        <taxon>Metazoa</taxon>
        <taxon>Ecdysozoa</taxon>
        <taxon>Arthropoda</taxon>
        <taxon>Hexapoda</taxon>
        <taxon>Insecta</taxon>
        <taxon>Pterygota</taxon>
        <taxon>Neoptera</taxon>
        <taxon>Endopterygota</taxon>
        <taxon>Hymenoptera</taxon>
        <taxon>Apocrita</taxon>
        <taxon>Proctotrupomorpha</taxon>
        <taxon>Chalcidoidea</taxon>
        <taxon>Aphelinidae</taxon>
        <taxon>Aphelininae</taxon>
        <taxon>Eretmocerus</taxon>
    </lineage>
</organism>
<comment type="caution">
    <text evidence="1">The sequence shown here is derived from an EMBL/GenBank/DDBJ whole genome shotgun (WGS) entry which is preliminary data.</text>
</comment>
<evidence type="ECO:0000313" key="1">
    <source>
        <dbReference type="EMBL" id="KAJ8683816.1"/>
    </source>
</evidence>
<dbReference type="Proteomes" id="UP001239111">
    <property type="component" value="Chromosome 1"/>
</dbReference>
<gene>
    <name evidence="1" type="ORF">QAD02_019608</name>
</gene>
<evidence type="ECO:0000313" key="2">
    <source>
        <dbReference type="Proteomes" id="UP001239111"/>
    </source>
</evidence>
<accession>A0ACC2PLX4</accession>
<sequence>MVRAPNTYIHPQYISNKFMDFNYFVLLATAARAALFDAEFYENDEPRPSFLSRRAIDGSRGRKYFDPQKDGFFDDYGYDRGQDNENTGKLDYADLKYNVPGEPGVDYPAYLKIPRTSFSCYQRSTGYYADEETGCQVFHVCDDGKVSSFLCPVGSLFSQRLLTCDWWNKVTCSTSEYYVQQHLNFNSDLTLILDPDQEPKSPEDDDKIGGDPVSESRNIPPTSHVDQQSENNRAEPVLVVQNSRRNDNYLDVEAKRSPKSQYSRTQQRKSITVSAKDEDVTDSPVIRIQPTLGTERPPKKTRGQNRYTSSSSQNDYYRKHPVYVAVQSTSTTPPTTVRTPKSTSIFKAFDLYHRTLSPTTTATYSNDEYQATTFASTLNDEYRVQSIRGNNMDQKTQTEFSIYNFANEYEDMELKESIGIANSHSQRLDENTEKNLPTTKSRVDAGSNSNSLRSDDSKYSTSSIEFTTQRINDEIQTKANTDVQNNFETTTERSDDSEEYYGDSTTQIYPSTIPGQVNDFPNAVVNDVTNAVSSQNSKNTSGPVYYSVHTSPKKVFEESQTQTSVNDVIPSNHRRSDEDLDSLTQTTVTFIRDGDSNITIVTPVPNTAYFPDTIGDSSTLTHAIQKQDKNNTTPEAEDQSPLSAEPVGQLFLRYEDQPIYLRNLESARSVPSDGMIASHGHNEHNVRISLPGPGSYQNFRIYQDRKVQQQNHAQNFEPVSMANPGNHLSTPLEPSNHKKSPHEESPRHSDYEFIPVEMPQSDNSQNHEDGSSKHYNLNDTPLENYESVSTTPTYDEYAQQEPSPNIMSPNNHDQRQEIPNSHINLQDYDQRKSKNYRGQYGAVPDQPKFLVNYQTHQRPEDLMDYRFSKQGNYHSQAIRQHHETQELQDHRNGHTLLHARPHQNHRETYPQENQNGDQAEEVGIVYAGNFGARIPTKNVQNSNKNVIIDDQKVSTQGTDAYAINFGLEGNDINVLWAMRQMAESNRQPRPFVQDDVKLRSHQTVPNYTNGAKNNHEEPLTNDPRSHGDLYSNSNQYENPTSQRSNFNSNRFQDDHQQDRYKVNTDDFAAPVSGVSDESHQIPHQQNIHSNNAHEAVYSTQSLPREENFHAEEERMEAKYGSVPLHLRNQQNPGYRQPLSNTYQNGQQEVSSVNSVRGSHFRPTPRGFNHHYNTGDNQQSHKNSWTSQQDQVGYTVPSDSQTDVPSYENTQEPEQFFVTKDHSHGSESSHAQSQSHPNDDSLNNFHQNPAINHNSQEYFEPTNEDVIASYANYQNLEVKQTPSRENDHRQNTLHTGIEVPNSDESSDNRNQIQSSQPSTDQRFVGQNSNNSSDLRYPGKIKTTVETEFIPALSFDFGSQRGQQEYLEALQKGLVSNDGQSASTEKNFNPIASPRVDSVKHRRRTSRSDANKAMDNFKDTSEVMSGTA</sequence>
<keyword evidence="2" id="KW-1185">Reference proteome</keyword>
<reference evidence="1" key="1">
    <citation type="submission" date="2023-04" db="EMBL/GenBank/DDBJ databases">
        <title>A chromosome-level genome assembly of the parasitoid wasp Eretmocerus hayati.</title>
        <authorList>
            <person name="Zhong Y."/>
            <person name="Liu S."/>
            <person name="Liu Y."/>
        </authorList>
    </citation>
    <scope>NUCLEOTIDE SEQUENCE</scope>
    <source>
        <strain evidence="1">ZJU_SS_LIU_2023</strain>
    </source>
</reference>
<name>A0ACC2PLX4_9HYME</name>
<proteinExistence type="predicted"/>